<dbReference type="GO" id="GO:0003700">
    <property type="term" value="F:DNA-binding transcription factor activity"/>
    <property type="evidence" value="ECO:0007669"/>
    <property type="project" value="TreeGrafter"/>
</dbReference>
<name>K6WBH1_9ACTN</name>
<dbReference type="STRING" id="1108045.GORHZ_065_00120"/>
<evidence type="ECO:0000259" key="5">
    <source>
        <dbReference type="PROSITE" id="PS50977"/>
    </source>
</evidence>
<accession>K6WBH1</accession>
<dbReference type="AlphaFoldDB" id="K6WBH1"/>
<evidence type="ECO:0000313" key="6">
    <source>
        <dbReference type="EMBL" id="GAB89547.1"/>
    </source>
</evidence>
<dbReference type="PANTHER" id="PTHR30055">
    <property type="entry name" value="HTH-TYPE TRANSCRIPTIONAL REGULATOR RUTR"/>
    <property type="match status" value="1"/>
</dbReference>
<feature type="domain" description="HTH tetR-type" evidence="5">
    <location>
        <begin position="20"/>
        <end position="80"/>
    </location>
</feature>
<sequence>MTQPAKKTGTTAKKRRVRGSISIDEIINGAFTLASEVTLENLSMPMLAKKLDLGVTSIYWHFRSKDALIAAMTDRALQEFNAAMPTIVDEKWYSGLRTYAYAMRDIFRANPVMCDLLIMRPSANGIDNDRVTCERLESALSVLVGAGFTADDALDTYYSIVVFARALAMTERTRHLTEATVDHSAITDPGTMPILSGLINDGYPIDTTADRSFDIGVEALIDRAKRVLRATKGTRRSADGSAAARSAR</sequence>
<dbReference type="Pfam" id="PF02909">
    <property type="entry name" value="TetR_C_1"/>
    <property type="match status" value="1"/>
</dbReference>
<evidence type="ECO:0000256" key="1">
    <source>
        <dbReference type="ARBA" id="ARBA00023015"/>
    </source>
</evidence>
<dbReference type="InterPro" id="IPR004111">
    <property type="entry name" value="Repressor_TetR_C"/>
</dbReference>
<keyword evidence="7" id="KW-1185">Reference proteome</keyword>
<comment type="caution">
    <text evidence="6">The sequence shown here is derived from an EMBL/GenBank/DDBJ whole genome shotgun (WGS) entry which is preliminary data.</text>
</comment>
<keyword evidence="1" id="KW-0805">Transcription regulation</keyword>
<dbReference type="InterPro" id="IPR009057">
    <property type="entry name" value="Homeodomain-like_sf"/>
</dbReference>
<reference evidence="6 7" key="1">
    <citation type="submission" date="2012-08" db="EMBL/GenBank/DDBJ databases">
        <title>Whole genome shotgun sequence of Gordonia rhizosphera NBRC 16068.</title>
        <authorList>
            <person name="Takarada H."/>
            <person name="Isaki S."/>
            <person name="Hosoyama A."/>
            <person name="Tsuchikane K."/>
            <person name="Katsumata H."/>
            <person name="Baba S."/>
            <person name="Ohji S."/>
            <person name="Yamazaki S."/>
            <person name="Fujita N."/>
        </authorList>
    </citation>
    <scope>NUCLEOTIDE SEQUENCE [LARGE SCALE GENOMIC DNA]</scope>
    <source>
        <strain evidence="6 7">NBRC 16068</strain>
    </source>
</reference>
<dbReference type="InterPro" id="IPR050109">
    <property type="entry name" value="HTH-type_TetR-like_transc_reg"/>
</dbReference>
<dbReference type="InterPro" id="IPR001647">
    <property type="entry name" value="HTH_TetR"/>
</dbReference>
<dbReference type="GO" id="GO:0000976">
    <property type="term" value="F:transcription cis-regulatory region binding"/>
    <property type="evidence" value="ECO:0007669"/>
    <property type="project" value="TreeGrafter"/>
</dbReference>
<organism evidence="6 7">
    <name type="scientific">Gordonia rhizosphera NBRC 16068</name>
    <dbReference type="NCBI Taxonomy" id="1108045"/>
    <lineage>
        <taxon>Bacteria</taxon>
        <taxon>Bacillati</taxon>
        <taxon>Actinomycetota</taxon>
        <taxon>Actinomycetes</taxon>
        <taxon>Mycobacteriales</taxon>
        <taxon>Gordoniaceae</taxon>
        <taxon>Gordonia</taxon>
    </lineage>
</organism>
<dbReference type="OrthoDB" id="4899232at2"/>
<keyword evidence="2 4" id="KW-0238">DNA-binding</keyword>
<dbReference type="PANTHER" id="PTHR30055:SF207">
    <property type="entry name" value="HTH-TYPE TRANSCRIPTIONAL REPRESSOR FATR"/>
    <property type="match status" value="1"/>
</dbReference>
<dbReference type="Gene3D" id="1.10.10.60">
    <property type="entry name" value="Homeodomain-like"/>
    <property type="match status" value="1"/>
</dbReference>
<dbReference type="EMBL" id="BAHC01000065">
    <property type="protein sequence ID" value="GAB89547.1"/>
    <property type="molecule type" value="Genomic_DNA"/>
</dbReference>
<evidence type="ECO:0000256" key="2">
    <source>
        <dbReference type="ARBA" id="ARBA00023125"/>
    </source>
</evidence>
<protein>
    <submittedName>
        <fullName evidence="6">Putative TetR family transcriptional regulator</fullName>
    </submittedName>
</protein>
<dbReference type="RefSeq" id="WP_006331616.1">
    <property type="nucleotide sequence ID" value="NZ_BAHC01000065.1"/>
</dbReference>
<gene>
    <name evidence="6" type="ORF">GORHZ_065_00120</name>
</gene>
<proteinExistence type="predicted"/>
<evidence type="ECO:0000313" key="7">
    <source>
        <dbReference type="Proteomes" id="UP000008363"/>
    </source>
</evidence>
<evidence type="ECO:0000256" key="4">
    <source>
        <dbReference type="PROSITE-ProRule" id="PRU00335"/>
    </source>
</evidence>
<dbReference type="Gene3D" id="1.10.357.10">
    <property type="entry name" value="Tetracycline Repressor, domain 2"/>
    <property type="match status" value="1"/>
</dbReference>
<keyword evidence="3" id="KW-0804">Transcription</keyword>
<dbReference type="GO" id="GO:0045892">
    <property type="term" value="P:negative regulation of DNA-templated transcription"/>
    <property type="evidence" value="ECO:0007669"/>
    <property type="project" value="InterPro"/>
</dbReference>
<dbReference type="Pfam" id="PF00440">
    <property type="entry name" value="TetR_N"/>
    <property type="match status" value="1"/>
</dbReference>
<dbReference type="SUPFAM" id="SSF46689">
    <property type="entry name" value="Homeodomain-like"/>
    <property type="match status" value="1"/>
</dbReference>
<dbReference type="eggNOG" id="COG1309">
    <property type="taxonomic scope" value="Bacteria"/>
</dbReference>
<evidence type="ECO:0000256" key="3">
    <source>
        <dbReference type="ARBA" id="ARBA00023163"/>
    </source>
</evidence>
<dbReference type="PROSITE" id="PS50977">
    <property type="entry name" value="HTH_TETR_2"/>
    <property type="match status" value="1"/>
</dbReference>
<dbReference type="SUPFAM" id="SSF48498">
    <property type="entry name" value="Tetracyclin repressor-like, C-terminal domain"/>
    <property type="match status" value="1"/>
</dbReference>
<dbReference type="Proteomes" id="UP000008363">
    <property type="component" value="Unassembled WGS sequence"/>
</dbReference>
<feature type="DNA-binding region" description="H-T-H motif" evidence="4">
    <location>
        <begin position="43"/>
        <end position="62"/>
    </location>
</feature>
<dbReference type="InterPro" id="IPR036271">
    <property type="entry name" value="Tet_transcr_reg_TetR-rel_C_sf"/>
</dbReference>